<evidence type="ECO:0000256" key="7">
    <source>
        <dbReference type="ARBA" id="ARBA00022630"/>
    </source>
</evidence>
<keyword evidence="11 16" id="KW-0573">Peptidoglycan synthesis</keyword>
<dbReference type="GO" id="GO:0051301">
    <property type="term" value="P:cell division"/>
    <property type="evidence" value="ECO:0007669"/>
    <property type="project" value="UniProtKB-KW"/>
</dbReference>
<gene>
    <name evidence="16" type="primary">murB</name>
    <name evidence="18" type="ORF">C8D99_10361</name>
</gene>
<dbReference type="PANTHER" id="PTHR21071">
    <property type="entry name" value="UDP-N-ACETYLENOLPYRUVOYLGLUCOSAMINE REDUCTASE"/>
    <property type="match status" value="1"/>
</dbReference>
<dbReference type="EMBL" id="SORI01000003">
    <property type="protein sequence ID" value="TDY62841.1"/>
    <property type="molecule type" value="Genomic_DNA"/>
</dbReference>
<dbReference type="RefSeq" id="WP_133956421.1">
    <property type="nucleotide sequence ID" value="NZ_SORI01000003.1"/>
</dbReference>
<dbReference type="InterPro" id="IPR016167">
    <property type="entry name" value="FAD-bd_PCMH_sub1"/>
</dbReference>
<dbReference type="Proteomes" id="UP000295066">
    <property type="component" value="Unassembled WGS sequence"/>
</dbReference>
<evidence type="ECO:0000256" key="14">
    <source>
        <dbReference type="ARBA" id="ARBA00023316"/>
    </source>
</evidence>
<dbReference type="GO" id="GO:0008360">
    <property type="term" value="P:regulation of cell shape"/>
    <property type="evidence" value="ECO:0007669"/>
    <property type="project" value="UniProtKB-KW"/>
</dbReference>
<dbReference type="SUPFAM" id="SSF56176">
    <property type="entry name" value="FAD-binding/transporter-associated domain-like"/>
    <property type="match status" value="1"/>
</dbReference>
<feature type="active site" description="Proton donor" evidence="16">
    <location>
        <position position="229"/>
    </location>
</feature>
<dbReference type="InterPro" id="IPR006094">
    <property type="entry name" value="Oxid_FAD_bind_N"/>
</dbReference>
<dbReference type="GO" id="GO:0009252">
    <property type="term" value="P:peptidoglycan biosynthetic process"/>
    <property type="evidence" value="ECO:0007669"/>
    <property type="project" value="UniProtKB-UniRule"/>
</dbReference>
<organism evidence="18 19">
    <name type="scientific">Aminivibrio pyruvatiphilus</name>
    <dbReference type="NCBI Taxonomy" id="1005740"/>
    <lineage>
        <taxon>Bacteria</taxon>
        <taxon>Thermotogati</taxon>
        <taxon>Synergistota</taxon>
        <taxon>Synergistia</taxon>
        <taxon>Synergistales</taxon>
        <taxon>Aminobacteriaceae</taxon>
        <taxon>Aminivibrio</taxon>
    </lineage>
</organism>
<comment type="function">
    <text evidence="2 16">Cell wall formation.</text>
</comment>
<keyword evidence="5 16" id="KW-0963">Cytoplasm</keyword>
<evidence type="ECO:0000256" key="4">
    <source>
        <dbReference type="ARBA" id="ARBA00004752"/>
    </source>
</evidence>
<evidence type="ECO:0000313" key="19">
    <source>
        <dbReference type="Proteomes" id="UP000295066"/>
    </source>
</evidence>
<dbReference type="NCBIfam" id="TIGR00179">
    <property type="entry name" value="murB"/>
    <property type="match status" value="1"/>
</dbReference>
<dbReference type="InterPro" id="IPR016166">
    <property type="entry name" value="FAD-bd_PCMH"/>
</dbReference>
<evidence type="ECO:0000259" key="17">
    <source>
        <dbReference type="PROSITE" id="PS51387"/>
    </source>
</evidence>
<evidence type="ECO:0000256" key="5">
    <source>
        <dbReference type="ARBA" id="ARBA00022490"/>
    </source>
</evidence>
<evidence type="ECO:0000313" key="18">
    <source>
        <dbReference type="EMBL" id="TDY62841.1"/>
    </source>
</evidence>
<dbReference type="InterPro" id="IPR003170">
    <property type="entry name" value="MurB"/>
</dbReference>
<dbReference type="PROSITE" id="PS51387">
    <property type="entry name" value="FAD_PCMH"/>
    <property type="match status" value="1"/>
</dbReference>
<dbReference type="HAMAP" id="MF_00037">
    <property type="entry name" value="MurB"/>
    <property type="match status" value="1"/>
</dbReference>
<comment type="cofactor">
    <cofactor evidence="1 16">
        <name>FAD</name>
        <dbReference type="ChEBI" id="CHEBI:57692"/>
    </cofactor>
</comment>
<evidence type="ECO:0000256" key="2">
    <source>
        <dbReference type="ARBA" id="ARBA00003921"/>
    </source>
</evidence>
<dbReference type="PANTHER" id="PTHR21071:SF4">
    <property type="entry name" value="UDP-N-ACETYLENOLPYRUVOYLGLUCOSAMINE REDUCTASE"/>
    <property type="match status" value="1"/>
</dbReference>
<dbReference type="GO" id="GO:0071555">
    <property type="term" value="P:cell wall organization"/>
    <property type="evidence" value="ECO:0007669"/>
    <property type="project" value="UniProtKB-KW"/>
</dbReference>
<comment type="subcellular location">
    <subcellularLocation>
        <location evidence="3 16">Cytoplasm</location>
    </subcellularLocation>
</comment>
<dbReference type="InterPro" id="IPR036318">
    <property type="entry name" value="FAD-bd_PCMH-like_sf"/>
</dbReference>
<evidence type="ECO:0000256" key="10">
    <source>
        <dbReference type="ARBA" id="ARBA00022960"/>
    </source>
</evidence>
<dbReference type="Gene3D" id="3.30.465.10">
    <property type="match status" value="1"/>
</dbReference>
<dbReference type="InterPro" id="IPR036635">
    <property type="entry name" value="MurB_C_sf"/>
</dbReference>
<dbReference type="Gene3D" id="3.30.43.10">
    <property type="entry name" value="Uridine Diphospho-n-acetylenolpyruvylglucosamine Reductase, domain 2"/>
    <property type="match status" value="1"/>
</dbReference>
<keyword evidence="12 16" id="KW-0560">Oxidoreductase</keyword>
<feature type="active site" evidence="16">
    <location>
        <position position="173"/>
    </location>
</feature>
<feature type="domain" description="FAD-binding PCMH-type" evidence="17">
    <location>
        <begin position="29"/>
        <end position="200"/>
    </location>
</feature>
<keyword evidence="19" id="KW-1185">Reference proteome</keyword>
<keyword evidence="14 16" id="KW-0961">Cell wall biogenesis/degradation</keyword>
<keyword evidence="9 16" id="KW-0521">NADP</keyword>
<evidence type="ECO:0000256" key="6">
    <source>
        <dbReference type="ARBA" id="ARBA00022618"/>
    </source>
</evidence>
<proteinExistence type="inferred from homology"/>
<dbReference type="Pfam" id="PF02873">
    <property type="entry name" value="MurB_C"/>
    <property type="match status" value="1"/>
</dbReference>
<evidence type="ECO:0000256" key="15">
    <source>
        <dbReference type="ARBA" id="ARBA00048914"/>
    </source>
</evidence>
<evidence type="ECO:0000256" key="12">
    <source>
        <dbReference type="ARBA" id="ARBA00023002"/>
    </source>
</evidence>
<evidence type="ECO:0000256" key="1">
    <source>
        <dbReference type="ARBA" id="ARBA00001974"/>
    </source>
</evidence>
<keyword evidence="13 16" id="KW-0131">Cell cycle</keyword>
<protein>
    <recommendedName>
        <fullName evidence="16">UDP-N-acetylenolpyruvoylglucosamine reductase</fullName>
        <ecNumber evidence="16">1.3.1.98</ecNumber>
    </recommendedName>
    <alternativeName>
        <fullName evidence="16">UDP-N-acetylmuramate dehydrogenase</fullName>
    </alternativeName>
</protein>
<dbReference type="InterPro" id="IPR011601">
    <property type="entry name" value="MurB_C"/>
</dbReference>
<evidence type="ECO:0000256" key="3">
    <source>
        <dbReference type="ARBA" id="ARBA00004496"/>
    </source>
</evidence>
<comment type="pathway">
    <text evidence="4 16">Cell wall biogenesis; peptidoglycan biosynthesis.</text>
</comment>
<comment type="caution">
    <text evidence="18">The sequence shown here is derived from an EMBL/GenBank/DDBJ whole genome shotgun (WGS) entry which is preliminary data.</text>
</comment>
<comment type="similarity">
    <text evidence="16">Belongs to the MurB family.</text>
</comment>
<evidence type="ECO:0000256" key="8">
    <source>
        <dbReference type="ARBA" id="ARBA00022827"/>
    </source>
</evidence>
<dbReference type="AlphaFoldDB" id="A0A4V3HGZ8"/>
<accession>A0A4V3HGZ8</accession>
<sequence length="322" mass="34822">MILAEKLQKLRVGVVSPMEPLKDHCSWKIGGPADALVQPRTEEEILRLLEFVRGENVPFLVLGKGTNLLFPDGGIRGVVMKLGRLFSEFSISGTEVRARGGIWVPKLVKNLADAGLSGFEHAAGIPGSLGGLVTMNGGSLRHSAGENIRSVDAVSLAGERRTFVNEECGFSYRRSLFQDPPDVPEKRWIVLGAVLDFRRSEPGAVRREQIRVLGERRGKFPLDLPNCGSVFTNDPAVFELAGPPGKIIEDTGLKGETVGGARVSSLHANFIVNLGGASSRDVLGLIGLVRRRVHDRIGVWLDCEVRYADETGKLVPASEACP</sequence>
<reference evidence="18 19" key="1">
    <citation type="submission" date="2019-03" db="EMBL/GenBank/DDBJ databases">
        <title>Genomic Encyclopedia of Type Strains, Phase IV (KMG-IV): sequencing the most valuable type-strain genomes for metagenomic binning, comparative biology and taxonomic classification.</title>
        <authorList>
            <person name="Goeker M."/>
        </authorList>
    </citation>
    <scope>NUCLEOTIDE SEQUENCE [LARGE SCALE GENOMIC DNA]</scope>
    <source>
        <strain evidence="18 19">DSM 25964</strain>
    </source>
</reference>
<feature type="active site" evidence="16">
    <location>
        <position position="304"/>
    </location>
</feature>
<dbReference type="Pfam" id="PF01565">
    <property type="entry name" value="FAD_binding_4"/>
    <property type="match status" value="1"/>
</dbReference>
<dbReference type="GO" id="GO:0071949">
    <property type="term" value="F:FAD binding"/>
    <property type="evidence" value="ECO:0007669"/>
    <property type="project" value="InterPro"/>
</dbReference>
<dbReference type="OrthoDB" id="9804753at2"/>
<dbReference type="GO" id="GO:0008762">
    <property type="term" value="F:UDP-N-acetylmuramate dehydrogenase activity"/>
    <property type="evidence" value="ECO:0007669"/>
    <property type="project" value="UniProtKB-UniRule"/>
</dbReference>
<dbReference type="Gene3D" id="3.90.78.10">
    <property type="entry name" value="UDP-N-acetylenolpyruvoylglucosamine reductase, C-terminal domain"/>
    <property type="match status" value="1"/>
</dbReference>
<keyword evidence="10 16" id="KW-0133">Cell shape</keyword>
<evidence type="ECO:0000256" key="13">
    <source>
        <dbReference type="ARBA" id="ARBA00023306"/>
    </source>
</evidence>
<dbReference type="NCBIfam" id="NF010480">
    <property type="entry name" value="PRK13905.1"/>
    <property type="match status" value="1"/>
</dbReference>
<dbReference type="InterPro" id="IPR016169">
    <property type="entry name" value="FAD-bd_PCMH_sub2"/>
</dbReference>
<evidence type="ECO:0000256" key="9">
    <source>
        <dbReference type="ARBA" id="ARBA00022857"/>
    </source>
</evidence>
<dbReference type="SUPFAM" id="SSF56194">
    <property type="entry name" value="Uridine diphospho-N-Acetylenolpyruvylglucosamine reductase, MurB, C-terminal domain"/>
    <property type="match status" value="1"/>
</dbReference>
<evidence type="ECO:0000256" key="11">
    <source>
        <dbReference type="ARBA" id="ARBA00022984"/>
    </source>
</evidence>
<dbReference type="EC" id="1.3.1.98" evidence="16"/>
<keyword evidence="6 16" id="KW-0132">Cell division</keyword>
<dbReference type="GO" id="GO:0005829">
    <property type="term" value="C:cytosol"/>
    <property type="evidence" value="ECO:0007669"/>
    <property type="project" value="TreeGrafter"/>
</dbReference>
<name>A0A4V3HGZ8_9BACT</name>
<dbReference type="UniPathway" id="UPA00219"/>
<comment type="catalytic activity">
    <reaction evidence="15 16">
        <text>UDP-N-acetyl-alpha-D-muramate + NADP(+) = UDP-N-acetyl-3-O-(1-carboxyvinyl)-alpha-D-glucosamine + NADPH + H(+)</text>
        <dbReference type="Rhea" id="RHEA:12248"/>
        <dbReference type="ChEBI" id="CHEBI:15378"/>
        <dbReference type="ChEBI" id="CHEBI:57783"/>
        <dbReference type="ChEBI" id="CHEBI:58349"/>
        <dbReference type="ChEBI" id="CHEBI:68483"/>
        <dbReference type="ChEBI" id="CHEBI:70757"/>
        <dbReference type="EC" id="1.3.1.98"/>
    </reaction>
</comment>
<evidence type="ECO:0000256" key="16">
    <source>
        <dbReference type="HAMAP-Rule" id="MF_00037"/>
    </source>
</evidence>
<keyword evidence="8 16" id="KW-0274">FAD</keyword>
<keyword evidence="7 16" id="KW-0285">Flavoprotein</keyword>